<comment type="caution">
    <text evidence="8">Lacks conserved residue(s) required for the propagation of feature annotation.</text>
</comment>
<keyword evidence="5 8" id="KW-0658">Purine biosynthesis</keyword>
<dbReference type="InterPro" id="IPR010918">
    <property type="entry name" value="PurM-like_C_dom"/>
</dbReference>
<keyword evidence="6 8" id="KW-0067">ATP-binding</keyword>
<feature type="binding site" evidence="8">
    <location>
        <position position="810"/>
    </location>
    <ligand>
        <name>ATP</name>
        <dbReference type="ChEBI" id="CHEBI:30616"/>
    </ligand>
</feature>
<evidence type="ECO:0000256" key="2">
    <source>
        <dbReference type="ARBA" id="ARBA00022598"/>
    </source>
</evidence>
<comment type="subunit">
    <text evidence="8">Monomer. Part of the FGAM synthase complex composed of 1 PurL, 1 PurQ and 2 PurS subunits.</text>
</comment>
<feature type="binding site" evidence="8">
    <location>
        <position position="524"/>
    </location>
    <ligand>
        <name>Mg(2+)</name>
        <dbReference type="ChEBI" id="CHEBI:18420"/>
        <label>2</label>
    </ligand>
</feature>
<proteinExistence type="inferred from homology"/>
<name>A0ABP8QFT8_9BACT</name>
<feature type="binding site" evidence="8">
    <location>
        <begin position="567"/>
        <end position="569"/>
    </location>
    <ligand>
        <name>substrate</name>
    </ligand>
</feature>
<feature type="domain" description="PurM-like C-terminal" evidence="10">
    <location>
        <begin position="460"/>
        <end position="608"/>
    </location>
</feature>
<keyword evidence="4 8" id="KW-0547">Nucleotide-binding</keyword>
<dbReference type="Pfam" id="PF00586">
    <property type="entry name" value="AIRS"/>
    <property type="match status" value="1"/>
</dbReference>
<feature type="domain" description="Phosphoribosylformylglycinamidine synthase linker" evidence="11">
    <location>
        <begin position="209"/>
        <end position="267"/>
    </location>
</feature>
<comment type="pathway">
    <text evidence="8">Purine metabolism; IMP biosynthesis via de novo pathway; 5-amino-1-(5-phospho-D-ribosyl)imidazole from N(2)-formyl-N(1)-(5-phospho-D-ribosyl)glycinamide: step 1/2.</text>
</comment>
<feature type="binding site" evidence="8">
    <location>
        <position position="335"/>
    </location>
    <ligand>
        <name>ATP</name>
        <dbReference type="ChEBI" id="CHEBI:30616"/>
    </ligand>
</feature>
<keyword evidence="1 8" id="KW-0963">Cytoplasm</keyword>
<evidence type="ECO:0000256" key="4">
    <source>
        <dbReference type="ARBA" id="ARBA00022741"/>
    </source>
</evidence>
<evidence type="ECO:0000259" key="9">
    <source>
        <dbReference type="Pfam" id="PF00586"/>
    </source>
</evidence>
<dbReference type="HAMAP" id="MF_00420">
    <property type="entry name" value="PurL_2"/>
    <property type="match status" value="1"/>
</dbReference>
<comment type="catalytic activity">
    <reaction evidence="8">
        <text>N(2)-formyl-N(1)-(5-phospho-beta-D-ribosyl)glycinamide + L-glutamine + ATP + H2O = 2-formamido-N(1)-(5-O-phospho-beta-D-ribosyl)acetamidine + L-glutamate + ADP + phosphate + H(+)</text>
        <dbReference type="Rhea" id="RHEA:17129"/>
        <dbReference type="ChEBI" id="CHEBI:15377"/>
        <dbReference type="ChEBI" id="CHEBI:15378"/>
        <dbReference type="ChEBI" id="CHEBI:29985"/>
        <dbReference type="ChEBI" id="CHEBI:30616"/>
        <dbReference type="ChEBI" id="CHEBI:43474"/>
        <dbReference type="ChEBI" id="CHEBI:58359"/>
        <dbReference type="ChEBI" id="CHEBI:147286"/>
        <dbReference type="ChEBI" id="CHEBI:147287"/>
        <dbReference type="ChEBI" id="CHEBI:456216"/>
        <dbReference type="EC" id="6.3.5.3"/>
    </reaction>
</comment>
<dbReference type="InterPro" id="IPR036921">
    <property type="entry name" value="PurM-like_N_sf"/>
</dbReference>
<dbReference type="PANTHER" id="PTHR43555">
    <property type="entry name" value="PHOSPHORIBOSYLFORMYLGLYCINAMIDINE SYNTHASE SUBUNIT PURL"/>
    <property type="match status" value="1"/>
</dbReference>
<feature type="active site" evidence="8">
    <location>
        <position position="263"/>
    </location>
</feature>
<evidence type="ECO:0000313" key="12">
    <source>
        <dbReference type="EMBL" id="GAA4502718.1"/>
    </source>
</evidence>
<keyword evidence="3 8" id="KW-0479">Metal-binding</keyword>
<protein>
    <recommendedName>
        <fullName evidence="8">Phosphoribosylformylglycinamidine synthase subunit PurL</fullName>
        <shortName evidence="8">FGAM synthase</shortName>
        <ecNumber evidence="8">6.3.5.3</ecNumber>
    </recommendedName>
    <alternativeName>
        <fullName evidence="8">Formylglycinamide ribonucleotide amidotransferase subunit II</fullName>
        <shortName evidence="8">FGAR amidotransferase II</shortName>
        <shortName evidence="8">FGAR-AT II</shortName>
    </alternativeName>
    <alternativeName>
        <fullName evidence="8">Glutamine amidotransferase PurL</fullName>
    </alternativeName>
    <alternativeName>
        <fullName evidence="8">Phosphoribosylformylglycinamidine synthase subunit II</fullName>
    </alternativeName>
</protein>
<feature type="domain" description="PurM-like N-terminal" evidence="9">
    <location>
        <begin position="319"/>
        <end position="439"/>
    </location>
</feature>
<dbReference type="Proteomes" id="UP001501243">
    <property type="component" value="Unassembled WGS sequence"/>
</dbReference>
<feature type="binding site" evidence="8">
    <location>
        <position position="765"/>
    </location>
    <ligand>
        <name>ATP</name>
        <dbReference type="ChEBI" id="CHEBI:30616"/>
    </ligand>
</feature>
<dbReference type="SUPFAM" id="SSF109736">
    <property type="entry name" value="FGAM synthase PurL, linker domain"/>
    <property type="match status" value="1"/>
</dbReference>
<dbReference type="SUPFAM" id="SSF55326">
    <property type="entry name" value="PurM N-terminal domain-like"/>
    <property type="match status" value="2"/>
</dbReference>
<feature type="domain" description="PurM-like C-terminal" evidence="10">
    <location>
        <begin position="853"/>
        <end position="994"/>
    </location>
</feature>
<dbReference type="InterPro" id="IPR010074">
    <property type="entry name" value="PRibForGlyAmidine_synth_PurL"/>
</dbReference>
<dbReference type="SUPFAM" id="SSF56042">
    <property type="entry name" value="PurM C-terminal domain-like"/>
    <property type="match status" value="2"/>
</dbReference>
<evidence type="ECO:0000256" key="7">
    <source>
        <dbReference type="ARBA" id="ARBA00022842"/>
    </source>
</evidence>
<gene>
    <name evidence="8" type="primary">purL</name>
    <name evidence="12" type="ORF">GCM10023172_26430</name>
</gene>
<feature type="binding site" evidence="8">
    <location>
        <position position="496"/>
    </location>
    <ligand>
        <name>substrate</name>
    </ligand>
</feature>
<feature type="active site" description="Proton acceptor" evidence="8">
    <location>
        <position position="339"/>
    </location>
</feature>
<dbReference type="Gene3D" id="3.30.1330.10">
    <property type="entry name" value="PurM-like, N-terminal domain"/>
    <property type="match status" value="2"/>
</dbReference>
<dbReference type="CDD" id="cd02204">
    <property type="entry name" value="PurL_repeat2"/>
    <property type="match status" value="1"/>
</dbReference>
<keyword evidence="13" id="KW-1185">Reference proteome</keyword>
<dbReference type="InterPro" id="IPR016188">
    <property type="entry name" value="PurM-like_N"/>
</dbReference>
<reference evidence="13" key="1">
    <citation type="journal article" date="2019" name="Int. J. Syst. Evol. Microbiol.">
        <title>The Global Catalogue of Microorganisms (GCM) 10K type strain sequencing project: providing services to taxonomists for standard genome sequencing and annotation.</title>
        <authorList>
            <consortium name="The Broad Institute Genomics Platform"/>
            <consortium name="The Broad Institute Genome Sequencing Center for Infectious Disease"/>
            <person name="Wu L."/>
            <person name="Ma J."/>
        </authorList>
    </citation>
    <scope>NUCLEOTIDE SEQUENCE [LARGE SCALE GENOMIC DNA]</scope>
    <source>
        <strain evidence="13">JCM 17841</strain>
    </source>
</reference>
<dbReference type="InterPro" id="IPR041609">
    <property type="entry name" value="PurL_linker"/>
</dbReference>
<keyword evidence="2 8" id="KW-0436">Ligase</keyword>
<dbReference type="Pfam" id="PF18072">
    <property type="entry name" value="FGAR-AT_linker"/>
    <property type="match status" value="1"/>
</dbReference>
<feature type="binding site" evidence="8">
    <location>
        <position position="813"/>
    </location>
    <ligand>
        <name>substrate</name>
    </ligand>
</feature>
<feature type="binding site" evidence="8">
    <location>
        <position position="337"/>
    </location>
    <ligand>
        <name>Mg(2+)</name>
        <dbReference type="ChEBI" id="CHEBI:18420"/>
        <label>1</label>
    </ligand>
</feature>
<organism evidence="12 13">
    <name type="scientific">Hymenobacter ginsengisoli</name>
    <dbReference type="NCBI Taxonomy" id="1051626"/>
    <lineage>
        <taxon>Bacteria</taxon>
        <taxon>Pseudomonadati</taxon>
        <taxon>Bacteroidota</taxon>
        <taxon>Cytophagia</taxon>
        <taxon>Cytophagales</taxon>
        <taxon>Hymenobacteraceae</taxon>
        <taxon>Hymenobacter</taxon>
    </lineage>
</organism>
<feature type="binding site" evidence="8">
    <location>
        <position position="360"/>
    </location>
    <ligand>
        <name>substrate</name>
    </ligand>
</feature>
<dbReference type="PANTHER" id="PTHR43555:SF1">
    <property type="entry name" value="PHOSPHORIBOSYLFORMYLGLYCINAMIDINE SYNTHASE SUBUNIT PURL"/>
    <property type="match status" value="1"/>
</dbReference>
<evidence type="ECO:0000256" key="6">
    <source>
        <dbReference type="ARBA" id="ARBA00022840"/>
    </source>
</evidence>
<dbReference type="InterPro" id="IPR036676">
    <property type="entry name" value="PurM-like_C_sf"/>
</dbReference>
<sequence length="1030" mass="110909">MLTLSGRPVGRPSRLETTQHSILLTLQPGRHDGDGQRVAADAARHLGLATGQVRSAALYAVRYPGLTESQVADFAAACLQDPVLHSVAIDQVAAPEGFKSYILVAKGPGVTDDEGTSAQNALSDFLNEPIDTRTQHIFSKRLYFVEHELPAADLRRLAEELLGNKLINRFEVGAVADGVRDFTPRPGGGADARTETIVLAGLSDEQLLQLSKDNVYALNLPEMQAIRDHFAQASLREERVGLGLPADPTDCELEILAQTWSEHCKHKEFSAVIKYKNLETGAEEEIDGLFKTFIKGATIEVDRQLRANGNDWLIKVFSDNAGAVRINPESLFVWKVETHNSPSAIDPYGGAITGILGNNRDPLATGIGGARLLFNTNVLCFGNPDYEGELLTGQLHPRRIFEGVRKGIEDGGNKSGVPTVNGAIIFDDRYAGKPLVYCGTGAVMPMQLAGKDSWEKVILPGDRIIMAGGRVGKDGIHGATFSSIELDEAAPATAVQIGSPITQKLAMDFLLLATRRGLIRCSTDNGAGGLSSSIGELATISGGAVVELEKVPLKYPGLKPWEIFLSESQERFTLAVEPAKLDELLALGREMEVELTDIGFFNAEGSLDVLFDNKPIAGLSLDFLHDGVPRKTLLAEYVKPEAKEPAIAPLYDYTDTLLKLLGSLNICSRESVIRQYDHEVKGRTVVKPLMGATGQAPQDAAVVRFNFESWEGVAVSNGILPRMGDLDAYHMSAGSFDEAVRQIISVGGKLPNLTPGDNIFWSVNDNFCVPDSVYDPAINPDGKQKLAKLVQMCQALRDACAAYCIPLTSGKDSMKNDFKADGVKISVPPTVLYSMTAKVEDVRQVVTSDFKQADDVIYLLGETYDELGGSEFYQLYNELGANVPKVDFAKAKELYTLVGEANSQGLIQSSHDLSDGGLAVALAESTFGRDGLGADLDLGSLAGELSPTALLFSESHSRFVVSIAPEDVTAFESILGQRASRLGRVTADGQLRVQHAGHELLSLNTTDLRAAWTNGPVNQTIGLEPAALVK</sequence>
<evidence type="ECO:0000256" key="8">
    <source>
        <dbReference type="HAMAP-Rule" id="MF_00420"/>
    </source>
</evidence>
<evidence type="ECO:0000259" key="11">
    <source>
        <dbReference type="Pfam" id="PF18072"/>
    </source>
</evidence>
<dbReference type="EC" id="6.3.5.3" evidence="8"/>
<dbReference type="CDD" id="cd02203">
    <property type="entry name" value="PurL_repeat1"/>
    <property type="match status" value="1"/>
</dbReference>
<evidence type="ECO:0000256" key="5">
    <source>
        <dbReference type="ARBA" id="ARBA00022755"/>
    </source>
</evidence>
<comment type="function">
    <text evidence="8">Part of the phosphoribosylformylglycinamidine synthase complex involved in the purines biosynthetic pathway. Catalyzes the ATP-dependent conversion of formylglycinamide ribonucleotide (FGAR) and glutamine to yield formylglycinamidine ribonucleotide (FGAM) and glutamate. The FGAM synthase complex is composed of three subunits. PurQ produces an ammonia molecule by converting glutamine to glutamate. PurL transfers the ammonia molecule to FGAR to form FGAM in an ATP-dependent manner. PurS interacts with PurQ and PurL and is thought to assist in the transfer of the ammonia molecule from PurQ to PurL.</text>
</comment>
<comment type="caution">
    <text evidence="12">The sequence shown here is derived from an EMBL/GenBank/DDBJ whole genome shotgun (WGS) entry which is preliminary data.</text>
</comment>
<keyword evidence="7 8" id="KW-0460">Magnesium</keyword>
<evidence type="ECO:0000313" key="13">
    <source>
        <dbReference type="Proteomes" id="UP001501243"/>
    </source>
</evidence>
<dbReference type="EMBL" id="BAABGQ010000006">
    <property type="protein sequence ID" value="GAA4502718.1"/>
    <property type="molecule type" value="Genomic_DNA"/>
</dbReference>
<evidence type="ECO:0000259" key="10">
    <source>
        <dbReference type="Pfam" id="PF02769"/>
    </source>
</evidence>
<evidence type="ECO:0000256" key="1">
    <source>
        <dbReference type="ARBA" id="ARBA00022490"/>
    </source>
</evidence>
<dbReference type="Gene3D" id="3.90.650.10">
    <property type="entry name" value="PurM-like C-terminal domain"/>
    <property type="match status" value="2"/>
</dbReference>
<feature type="binding site" evidence="8">
    <location>
        <position position="361"/>
    </location>
    <ligand>
        <name>Mg(2+)</name>
        <dbReference type="ChEBI" id="CHEBI:18420"/>
        <label>2</label>
    </ligand>
</feature>
<accession>A0ABP8QFT8</accession>
<evidence type="ECO:0000256" key="3">
    <source>
        <dbReference type="ARBA" id="ARBA00022723"/>
    </source>
</evidence>
<comment type="subcellular location">
    <subcellularLocation>
        <location evidence="8">Cytoplasm</location>
    </subcellularLocation>
</comment>
<dbReference type="Pfam" id="PF02769">
    <property type="entry name" value="AIRS_C"/>
    <property type="match status" value="2"/>
</dbReference>
<comment type="similarity">
    <text evidence="8">Belongs to the FGAMS family.</text>
</comment>